<dbReference type="InterPro" id="IPR037136">
    <property type="entry name" value="RNA3'_phos_cyclase_dom_sf"/>
</dbReference>
<dbReference type="PIRSF" id="PIRSF005378">
    <property type="entry name" value="RNA3'_term_phos_cycl_euk"/>
    <property type="match status" value="1"/>
</dbReference>
<keyword evidence="10" id="KW-1185">Reference proteome</keyword>
<dbReference type="HAMAP" id="MF_00200">
    <property type="entry name" value="RTC"/>
    <property type="match status" value="1"/>
</dbReference>
<dbReference type="InterPro" id="IPR020719">
    <property type="entry name" value="RNA3'_term_phos_cycl-like_CS"/>
</dbReference>
<feature type="binding site" evidence="5">
    <location>
        <position position="112"/>
    </location>
    <ligand>
        <name>ATP</name>
        <dbReference type="ChEBI" id="CHEBI:30616"/>
    </ligand>
</feature>
<dbReference type="InterPro" id="IPR017770">
    <property type="entry name" value="RNA3'_term_phos_cyc_type_1"/>
</dbReference>
<keyword evidence="5" id="KW-0067">ATP-binding</keyword>
<evidence type="ECO:0000256" key="4">
    <source>
        <dbReference type="ARBA" id="ARBA00024481"/>
    </source>
</evidence>
<feature type="domain" description="RNA 3'-terminal phosphate cyclase insert" evidence="8">
    <location>
        <begin position="193"/>
        <end position="286"/>
    </location>
</feature>
<dbReference type="RefSeq" id="WP_184859431.1">
    <property type="nucleotide sequence ID" value="NZ_JACHLK010000007.1"/>
</dbReference>
<dbReference type="PANTHER" id="PTHR11096">
    <property type="entry name" value="RNA 3' TERMINAL PHOSPHATE CYCLASE"/>
    <property type="match status" value="1"/>
</dbReference>
<comment type="catalytic activity">
    <reaction evidence="4 5">
        <text>a 3'-end 3'-phospho-ribonucleotide-RNA + ATP = a 3'-end 2',3'-cyclophospho-ribonucleotide-RNA + AMP + diphosphate</text>
        <dbReference type="Rhea" id="RHEA:23976"/>
        <dbReference type="Rhea" id="RHEA-COMP:10463"/>
        <dbReference type="Rhea" id="RHEA-COMP:10464"/>
        <dbReference type="ChEBI" id="CHEBI:30616"/>
        <dbReference type="ChEBI" id="CHEBI:33019"/>
        <dbReference type="ChEBI" id="CHEBI:83062"/>
        <dbReference type="ChEBI" id="CHEBI:83064"/>
        <dbReference type="ChEBI" id="CHEBI:456215"/>
        <dbReference type="EC" id="6.5.1.4"/>
    </reaction>
</comment>
<evidence type="ECO:0000313" key="10">
    <source>
        <dbReference type="Proteomes" id="UP000575083"/>
    </source>
</evidence>
<feature type="active site" description="Tele-AMP-histidine intermediate" evidence="5">
    <location>
        <position position="327"/>
    </location>
</feature>
<dbReference type="Pfam" id="PF05189">
    <property type="entry name" value="RTC_insert"/>
    <property type="match status" value="1"/>
</dbReference>
<dbReference type="GO" id="GO:0005524">
    <property type="term" value="F:ATP binding"/>
    <property type="evidence" value="ECO:0007669"/>
    <property type="project" value="UniProtKB-KW"/>
</dbReference>
<evidence type="ECO:0000256" key="1">
    <source>
        <dbReference type="ARBA" id="ARBA00009206"/>
    </source>
</evidence>
<proteinExistence type="inferred from homology"/>
<sequence length="360" mass="38072">MHSTLSQSNGLQPLVLDGSQGEGGGQILRTGLALSMVTGRPLRIERIRAGRAKPGLMRQHLACVQAAVQVSGGQAEGAELGSQSLQFTPGAVQAGDYTFRIAGAGSCLLVLQTVLPALMLADGASRVQLAGGTHNPMAPPFDFLQRAYAPLLARLGVGLELALERRGFYPAGGGLLHAQITPATKALAPFDLLERGAPLAAWGEALAPGLARSVAARELEELGRRLGWTQEAGQLRTPGVRQHEGPGNAVMATLEYAQVTEVFCQFGERGLSAETVARKLAEEVRAYERSTAATGPHLADQWMLPLALAVWRTGQEARYTASELTDHTRTNAAVISAGLPVRVTTEPRDDGAILVRVFPQ</sequence>
<dbReference type="GO" id="GO:0005737">
    <property type="term" value="C:cytoplasm"/>
    <property type="evidence" value="ECO:0007669"/>
    <property type="project" value="UniProtKB-SubCell"/>
</dbReference>
<gene>
    <name evidence="5" type="primary">rtcA</name>
    <name evidence="9" type="ORF">HNP48_003604</name>
</gene>
<evidence type="ECO:0000256" key="5">
    <source>
        <dbReference type="HAMAP-Rule" id="MF_00200"/>
    </source>
</evidence>
<feature type="domain" description="RNA 3'-terminal phosphate cyclase" evidence="7">
    <location>
        <begin position="21"/>
        <end position="343"/>
    </location>
</feature>
<organism evidence="9 10">
    <name type="scientific">Acidovorax soli</name>
    <dbReference type="NCBI Taxonomy" id="592050"/>
    <lineage>
        <taxon>Bacteria</taxon>
        <taxon>Pseudomonadati</taxon>
        <taxon>Pseudomonadota</taxon>
        <taxon>Betaproteobacteria</taxon>
        <taxon>Burkholderiales</taxon>
        <taxon>Comamonadaceae</taxon>
        <taxon>Acidovorax</taxon>
    </lineage>
</organism>
<evidence type="ECO:0000313" key="9">
    <source>
        <dbReference type="EMBL" id="MBB6560916.1"/>
    </source>
</evidence>
<dbReference type="EC" id="6.5.1.4" evidence="5 6"/>
<dbReference type="Pfam" id="PF01137">
    <property type="entry name" value="RTC"/>
    <property type="match status" value="1"/>
</dbReference>
<dbReference type="InterPro" id="IPR000228">
    <property type="entry name" value="RNA3'_term_phos_cyc"/>
</dbReference>
<comment type="subcellular location">
    <subcellularLocation>
        <location evidence="5">Cytoplasm</location>
    </subcellularLocation>
</comment>
<dbReference type="EMBL" id="JACHLK010000007">
    <property type="protein sequence ID" value="MBB6560916.1"/>
    <property type="molecule type" value="Genomic_DNA"/>
</dbReference>
<dbReference type="SUPFAM" id="SSF55205">
    <property type="entry name" value="EPT/RTPC-like"/>
    <property type="match status" value="1"/>
</dbReference>
<name>A0A7X0PGA2_9BURK</name>
<dbReference type="Gene3D" id="3.65.10.20">
    <property type="entry name" value="RNA 3'-terminal phosphate cyclase domain"/>
    <property type="match status" value="1"/>
</dbReference>
<dbReference type="Gene3D" id="3.30.360.20">
    <property type="entry name" value="RNA 3'-terminal phosphate cyclase, insert domain"/>
    <property type="match status" value="1"/>
</dbReference>
<dbReference type="PANTHER" id="PTHR11096:SF0">
    <property type="entry name" value="RNA 3'-TERMINAL PHOSPHATE CYCLASE"/>
    <property type="match status" value="1"/>
</dbReference>
<evidence type="ECO:0000256" key="3">
    <source>
        <dbReference type="ARBA" id="ARBA00022741"/>
    </source>
</evidence>
<dbReference type="Proteomes" id="UP000575083">
    <property type="component" value="Unassembled WGS sequence"/>
</dbReference>
<dbReference type="InterPro" id="IPR013791">
    <property type="entry name" value="RNA3'-term_phos_cycl_insert"/>
</dbReference>
<dbReference type="NCBIfam" id="NF003246">
    <property type="entry name" value="PRK04204.1-2"/>
    <property type="match status" value="1"/>
</dbReference>
<dbReference type="AlphaFoldDB" id="A0A7X0PGA2"/>
<accession>A0A7X0PGA2</accession>
<evidence type="ECO:0000256" key="2">
    <source>
        <dbReference type="ARBA" id="ARBA00022598"/>
    </source>
</evidence>
<keyword evidence="2 5" id="KW-0436">Ligase</keyword>
<dbReference type="GO" id="GO:0006396">
    <property type="term" value="P:RNA processing"/>
    <property type="evidence" value="ECO:0007669"/>
    <property type="project" value="UniProtKB-UniRule"/>
</dbReference>
<feature type="binding site" evidence="5">
    <location>
        <begin position="297"/>
        <end position="301"/>
    </location>
    <ligand>
        <name>ATP</name>
        <dbReference type="ChEBI" id="CHEBI:30616"/>
    </ligand>
</feature>
<dbReference type="PROSITE" id="PS01287">
    <property type="entry name" value="RTC"/>
    <property type="match status" value="1"/>
</dbReference>
<dbReference type="NCBIfam" id="TIGR03399">
    <property type="entry name" value="RNA_3prim_cycl"/>
    <property type="match status" value="1"/>
</dbReference>
<dbReference type="InterPro" id="IPR036553">
    <property type="entry name" value="RPTC_insert"/>
</dbReference>
<dbReference type="InterPro" id="IPR023797">
    <property type="entry name" value="RNA3'_phos_cyclase_dom"/>
</dbReference>
<keyword evidence="3 5" id="KW-0547">Nucleotide-binding</keyword>
<dbReference type="GO" id="GO:0003963">
    <property type="term" value="F:RNA-3'-phosphate cyclase activity"/>
    <property type="evidence" value="ECO:0007669"/>
    <property type="project" value="UniProtKB-UniRule"/>
</dbReference>
<comment type="similarity">
    <text evidence="1 5">Belongs to the RNA 3'-terminal cyclase family. Type 1 subfamily.</text>
</comment>
<evidence type="ECO:0000259" key="7">
    <source>
        <dbReference type="Pfam" id="PF01137"/>
    </source>
</evidence>
<comment type="function">
    <text evidence="5">Catalyzes the conversion of 3'-phosphate to a 2',3'-cyclic phosphodiester at the end of RNA. The mechanism of action of the enzyme occurs in 3 steps: (A) adenylation of the enzyme by ATP; (B) transfer of adenylate to an RNA-N3'P to produce RNA-N3'PP5'A; (C) and attack of the adjacent 2'-hydroxyl on the 3'-phosphorus in the diester linkage to produce the cyclic end product. The biological role of this enzyme is unknown but it is likely to function in some aspects of cellular RNA processing.</text>
</comment>
<comment type="caution">
    <text evidence="9">The sequence shown here is derived from an EMBL/GenBank/DDBJ whole genome shotgun (WGS) entry which is preliminary data.</text>
</comment>
<dbReference type="InterPro" id="IPR013792">
    <property type="entry name" value="RNA3'P_cycl/enolpyr_Trfase_a/b"/>
</dbReference>
<reference evidence="9 10" key="1">
    <citation type="submission" date="2020-08" db="EMBL/GenBank/DDBJ databases">
        <title>Functional genomics of gut bacteria from endangered species of beetles.</title>
        <authorList>
            <person name="Carlos-Shanley C."/>
        </authorList>
    </citation>
    <scope>NUCLEOTIDE SEQUENCE [LARGE SCALE GENOMIC DNA]</scope>
    <source>
        <strain evidence="9 10">S00198</strain>
    </source>
</reference>
<evidence type="ECO:0000259" key="8">
    <source>
        <dbReference type="Pfam" id="PF05189"/>
    </source>
</evidence>
<keyword evidence="5" id="KW-0963">Cytoplasm</keyword>
<evidence type="ECO:0000256" key="6">
    <source>
        <dbReference type="NCBIfam" id="TIGR03399"/>
    </source>
</evidence>
<protein>
    <recommendedName>
        <fullName evidence="5 6">RNA 3'-terminal phosphate cyclase</fullName>
        <shortName evidence="5">RNA cyclase</shortName>
        <shortName evidence="5">RNA-3'-phosphate cyclase</shortName>
        <ecNumber evidence="5 6">6.5.1.4</ecNumber>
    </recommendedName>
</protein>
<dbReference type="SUPFAM" id="SSF52913">
    <property type="entry name" value="RNA 3'-terminal phosphate cyclase, RPTC, insert domain"/>
    <property type="match status" value="1"/>
</dbReference>